<evidence type="ECO:0000256" key="2">
    <source>
        <dbReference type="ARBA" id="ARBA00012438"/>
    </source>
</evidence>
<protein>
    <recommendedName>
        <fullName evidence="2">histidine kinase</fullName>
        <ecNumber evidence="2">2.7.13.3</ecNumber>
    </recommendedName>
</protein>
<keyword evidence="5" id="KW-0902">Two-component regulatory system</keyword>
<evidence type="ECO:0000256" key="3">
    <source>
        <dbReference type="ARBA" id="ARBA00022679"/>
    </source>
</evidence>
<dbReference type="PANTHER" id="PTHR24421">
    <property type="entry name" value="NITRATE/NITRITE SENSOR PROTEIN NARX-RELATED"/>
    <property type="match status" value="1"/>
</dbReference>
<dbReference type="InterPro" id="IPR036890">
    <property type="entry name" value="HATPase_C_sf"/>
</dbReference>
<gene>
    <name evidence="6" type="ORF">WDU93_13760</name>
</gene>
<dbReference type="PANTHER" id="PTHR24421:SF10">
    <property type="entry name" value="NITRATE_NITRITE SENSOR PROTEIN NARQ"/>
    <property type="match status" value="1"/>
</dbReference>
<organism evidence="6 7">
    <name type="scientific">Microbacterium istanbulense</name>
    <dbReference type="NCBI Taxonomy" id="3122049"/>
    <lineage>
        <taxon>Bacteria</taxon>
        <taxon>Bacillati</taxon>
        <taxon>Actinomycetota</taxon>
        <taxon>Actinomycetes</taxon>
        <taxon>Micrococcales</taxon>
        <taxon>Microbacteriaceae</taxon>
        <taxon>Microbacterium</taxon>
    </lineage>
</organism>
<accession>A0ABU8LPF9</accession>
<dbReference type="RefSeq" id="WP_337321622.1">
    <property type="nucleotide sequence ID" value="NZ_JBBDGN010000016.1"/>
</dbReference>
<evidence type="ECO:0000313" key="6">
    <source>
        <dbReference type="EMBL" id="MEJ1092749.1"/>
    </source>
</evidence>
<keyword evidence="4" id="KW-0418">Kinase</keyword>
<evidence type="ECO:0000256" key="5">
    <source>
        <dbReference type="ARBA" id="ARBA00023012"/>
    </source>
</evidence>
<sequence>MQHSARPSPGIRATTLDEGDNLGSTIAVLWLNITFRSCNWRNSRRFEQRASIASALEEARDSLAKLGADVTVHSSPNVSVSAAIEQALVHLVREGATNIAKHATEHPSVTIQIEAIENDVRLELANSIAETPRNSLVPSSGYGLDRLRERVSLLGGDLSTQMVGGTWTLTARLPAR</sequence>
<comment type="caution">
    <text evidence="6">The sequence shown here is derived from an EMBL/GenBank/DDBJ whole genome shotgun (WGS) entry which is preliminary data.</text>
</comment>
<evidence type="ECO:0000256" key="4">
    <source>
        <dbReference type="ARBA" id="ARBA00022777"/>
    </source>
</evidence>
<evidence type="ECO:0000256" key="1">
    <source>
        <dbReference type="ARBA" id="ARBA00000085"/>
    </source>
</evidence>
<dbReference type="EMBL" id="JBBDGN010000016">
    <property type="protein sequence ID" value="MEJ1092749.1"/>
    <property type="molecule type" value="Genomic_DNA"/>
</dbReference>
<comment type="catalytic activity">
    <reaction evidence="1">
        <text>ATP + protein L-histidine = ADP + protein N-phospho-L-histidine.</text>
        <dbReference type="EC" id="2.7.13.3"/>
    </reaction>
</comment>
<evidence type="ECO:0000313" key="7">
    <source>
        <dbReference type="Proteomes" id="UP001366085"/>
    </source>
</evidence>
<dbReference type="Proteomes" id="UP001366085">
    <property type="component" value="Unassembled WGS sequence"/>
</dbReference>
<dbReference type="InterPro" id="IPR050482">
    <property type="entry name" value="Sensor_HK_TwoCompSys"/>
</dbReference>
<reference evidence="6 7" key="1">
    <citation type="submission" date="2024-02" db="EMBL/GenBank/DDBJ databases">
        <authorList>
            <person name="Saticioglu I.B."/>
        </authorList>
    </citation>
    <scope>NUCLEOTIDE SEQUENCE [LARGE SCALE GENOMIC DNA]</scope>
    <source>
        <strain evidence="6 7">Mu-43</strain>
    </source>
</reference>
<dbReference type="SUPFAM" id="SSF55874">
    <property type="entry name" value="ATPase domain of HSP90 chaperone/DNA topoisomerase II/histidine kinase"/>
    <property type="match status" value="1"/>
</dbReference>
<dbReference type="EC" id="2.7.13.3" evidence="2"/>
<name>A0ABU8LPF9_9MICO</name>
<keyword evidence="3" id="KW-0808">Transferase</keyword>
<proteinExistence type="predicted"/>
<dbReference type="Gene3D" id="3.30.565.10">
    <property type="entry name" value="Histidine kinase-like ATPase, C-terminal domain"/>
    <property type="match status" value="1"/>
</dbReference>
<keyword evidence="7" id="KW-1185">Reference proteome</keyword>